<dbReference type="AlphaFoldDB" id="A0A263CVI0"/>
<dbReference type="InParanoid" id="A0A263CVI0"/>
<gene>
    <name evidence="2" type="ORF">CFN78_27020</name>
</gene>
<accession>A0A263CVI0</accession>
<reference evidence="2 3" key="1">
    <citation type="submission" date="2017-07" db="EMBL/GenBank/DDBJ databases">
        <title>Amycolatopsis antarcticus sp. nov., isolated from the surface of an Antarcticus brown macroalga.</title>
        <authorList>
            <person name="Wang J."/>
            <person name="Leiva S."/>
            <person name="Huang J."/>
            <person name="Huang Y."/>
        </authorList>
    </citation>
    <scope>NUCLEOTIDE SEQUENCE [LARGE SCALE GENOMIC DNA]</scope>
    <source>
        <strain evidence="2 3">AU-G6</strain>
    </source>
</reference>
<dbReference type="Proteomes" id="UP000242444">
    <property type="component" value="Unassembled WGS sequence"/>
</dbReference>
<comment type="caution">
    <text evidence="2">The sequence shown here is derived from an EMBL/GenBank/DDBJ whole genome shotgun (WGS) entry which is preliminary data.</text>
</comment>
<dbReference type="OrthoDB" id="4565554at2"/>
<proteinExistence type="predicted"/>
<evidence type="ECO:0000313" key="2">
    <source>
        <dbReference type="EMBL" id="OZM70124.1"/>
    </source>
</evidence>
<organism evidence="2 3">
    <name type="scientific">Amycolatopsis antarctica</name>
    <dbReference type="NCBI Taxonomy" id="1854586"/>
    <lineage>
        <taxon>Bacteria</taxon>
        <taxon>Bacillati</taxon>
        <taxon>Actinomycetota</taxon>
        <taxon>Actinomycetes</taxon>
        <taxon>Pseudonocardiales</taxon>
        <taxon>Pseudonocardiaceae</taxon>
        <taxon>Amycolatopsis</taxon>
    </lineage>
</organism>
<evidence type="ECO:0000256" key="1">
    <source>
        <dbReference type="SAM" id="MobiDB-lite"/>
    </source>
</evidence>
<protein>
    <recommendedName>
        <fullName evidence="4">DUF5709 domain-containing protein</fullName>
    </recommendedName>
</protein>
<feature type="region of interest" description="Disordered" evidence="1">
    <location>
        <begin position="1"/>
        <end position="138"/>
    </location>
</feature>
<evidence type="ECO:0000313" key="3">
    <source>
        <dbReference type="Proteomes" id="UP000242444"/>
    </source>
</evidence>
<dbReference type="EMBL" id="NKYE01000024">
    <property type="protein sequence ID" value="OZM70124.1"/>
    <property type="molecule type" value="Genomic_DNA"/>
</dbReference>
<evidence type="ECO:0008006" key="4">
    <source>
        <dbReference type="Google" id="ProtNLM"/>
    </source>
</evidence>
<feature type="compositionally biased region" description="Acidic residues" evidence="1">
    <location>
        <begin position="83"/>
        <end position="94"/>
    </location>
</feature>
<name>A0A263CVI0_9PSEU</name>
<keyword evidence="3" id="KW-1185">Reference proteome</keyword>
<feature type="compositionally biased region" description="Basic and acidic residues" evidence="1">
    <location>
        <begin position="56"/>
        <end position="76"/>
    </location>
</feature>
<sequence>MSDPVEQHAEHSASEDTDEDRLQVDPLEEGVEPPEHWSAANRFGMTAREQQEGESLDQKLHEEQPEPEEPEIRDRPIAATPAEELDDSVDDVAADVEPVAPEERLDAPGSSAPDRQLSDEAGGSVADWIRTPPGEARI</sequence>
<dbReference type="RefSeq" id="WP_094865934.1">
    <property type="nucleotide sequence ID" value="NZ_NKYE01000024.1"/>
</dbReference>
<feature type="compositionally biased region" description="Basic and acidic residues" evidence="1">
    <location>
        <begin position="1"/>
        <end position="14"/>
    </location>
</feature>